<feature type="non-terminal residue" evidence="1">
    <location>
        <position position="1"/>
    </location>
</feature>
<accession>A0A0K2VGV4</accession>
<protein>
    <submittedName>
        <fullName evidence="1">Uncharacterized protein</fullName>
    </submittedName>
</protein>
<organism evidence="1">
    <name type="scientific">Lepeophtheirus salmonis</name>
    <name type="common">Salmon louse</name>
    <name type="synonym">Caligus salmonis</name>
    <dbReference type="NCBI Taxonomy" id="72036"/>
    <lineage>
        <taxon>Eukaryota</taxon>
        <taxon>Metazoa</taxon>
        <taxon>Ecdysozoa</taxon>
        <taxon>Arthropoda</taxon>
        <taxon>Crustacea</taxon>
        <taxon>Multicrustacea</taxon>
        <taxon>Hexanauplia</taxon>
        <taxon>Copepoda</taxon>
        <taxon>Siphonostomatoida</taxon>
        <taxon>Caligidae</taxon>
        <taxon>Lepeophtheirus</taxon>
    </lineage>
</organism>
<dbReference type="EMBL" id="HACA01032051">
    <property type="protein sequence ID" value="CDW49412.1"/>
    <property type="molecule type" value="Transcribed_RNA"/>
</dbReference>
<name>A0A0K2VGV4_LEPSM</name>
<sequence length="58" mass="6280">GNIISQINGQCPKLITSNTLIVQIIVIFSTKKLLKHYVNAHIHPSLAINCGSAGLIRD</sequence>
<proteinExistence type="predicted"/>
<reference evidence="1" key="1">
    <citation type="submission" date="2014-05" db="EMBL/GenBank/DDBJ databases">
        <authorList>
            <person name="Chronopoulou M."/>
        </authorList>
    </citation>
    <scope>NUCLEOTIDE SEQUENCE</scope>
    <source>
        <tissue evidence="1">Whole organism</tissue>
    </source>
</reference>
<dbReference type="AlphaFoldDB" id="A0A0K2VGV4"/>
<evidence type="ECO:0000313" key="1">
    <source>
        <dbReference type="EMBL" id="CDW49412.1"/>
    </source>
</evidence>